<gene>
    <name evidence="2" type="ORF">GCM10014713_55850</name>
</gene>
<dbReference type="Proteomes" id="UP000619486">
    <property type="component" value="Unassembled WGS sequence"/>
</dbReference>
<dbReference type="InterPro" id="IPR057170">
    <property type="entry name" value="DUF7848"/>
</dbReference>
<name>A0A918HEB6_9ACTN</name>
<evidence type="ECO:0000313" key="2">
    <source>
        <dbReference type="EMBL" id="GGT55005.1"/>
    </source>
</evidence>
<accession>A0A918HEB6</accession>
<dbReference type="EMBL" id="BMQQ01000028">
    <property type="protein sequence ID" value="GGT55005.1"/>
    <property type="molecule type" value="Genomic_DNA"/>
</dbReference>
<reference evidence="2" key="1">
    <citation type="journal article" date="2014" name="Int. J. Syst. Evol. Microbiol.">
        <title>Complete genome sequence of Corynebacterium casei LMG S-19264T (=DSM 44701T), isolated from a smear-ripened cheese.</title>
        <authorList>
            <consortium name="US DOE Joint Genome Institute (JGI-PGF)"/>
            <person name="Walter F."/>
            <person name="Albersmeier A."/>
            <person name="Kalinowski J."/>
            <person name="Ruckert C."/>
        </authorList>
    </citation>
    <scope>NUCLEOTIDE SEQUENCE</scope>
    <source>
        <strain evidence="2">JCM 3172</strain>
    </source>
</reference>
<evidence type="ECO:0000313" key="3">
    <source>
        <dbReference type="Proteomes" id="UP000619486"/>
    </source>
</evidence>
<proteinExistence type="predicted"/>
<reference evidence="2" key="2">
    <citation type="submission" date="2020-09" db="EMBL/GenBank/DDBJ databases">
        <authorList>
            <person name="Sun Q."/>
            <person name="Ohkuma M."/>
        </authorList>
    </citation>
    <scope>NUCLEOTIDE SEQUENCE</scope>
    <source>
        <strain evidence="2">JCM 3172</strain>
    </source>
</reference>
<feature type="domain" description="DUF7848" evidence="1">
    <location>
        <begin position="2"/>
        <end position="58"/>
    </location>
</feature>
<comment type="caution">
    <text evidence="2">The sequence shown here is derived from an EMBL/GenBank/DDBJ whole genome shotgun (WGS) entry which is preliminary data.</text>
</comment>
<dbReference type="AlphaFoldDB" id="A0A918HEB6"/>
<sequence>MIYRFVAHRIKRHPDSEATASARCLHGECGWQAEPRVDVGTVDQQCMDHTGLNREHTTSARAFEDVALVECVEGPA</sequence>
<evidence type="ECO:0000259" key="1">
    <source>
        <dbReference type="Pfam" id="PF25232"/>
    </source>
</evidence>
<dbReference type="Pfam" id="PF25232">
    <property type="entry name" value="DUF7848"/>
    <property type="match status" value="1"/>
</dbReference>
<keyword evidence="3" id="KW-1185">Reference proteome</keyword>
<organism evidence="2 3">
    <name type="scientific">Streptomyces purpureus</name>
    <dbReference type="NCBI Taxonomy" id="1951"/>
    <lineage>
        <taxon>Bacteria</taxon>
        <taxon>Bacillati</taxon>
        <taxon>Actinomycetota</taxon>
        <taxon>Actinomycetes</taxon>
        <taxon>Kitasatosporales</taxon>
        <taxon>Streptomycetaceae</taxon>
        <taxon>Streptomyces</taxon>
    </lineage>
</organism>
<protein>
    <recommendedName>
        <fullName evidence="1">DUF7848 domain-containing protein</fullName>
    </recommendedName>
</protein>